<feature type="compositionally biased region" description="Low complexity" evidence="1">
    <location>
        <begin position="81"/>
        <end position="90"/>
    </location>
</feature>
<keyword evidence="3" id="KW-1185">Reference proteome</keyword>
<feature type="region of interest" description="Disordered" evidence="1">
    <location>
        <begin position="1"/>
        <end position="155"/>
    </location>
</feature>
<evidence type="ECO:0000256" key="1">
    <source>
        <dbReference type="SAM" id="MobiDB-lite"/>
    </source>
</evidence>
<feature type="compositionally biased region" description="Basic and acidic residues" evidence="1">
    <location>
        <begin position="111"/>
        <end position="125"/>
    </location>
</feature>
<name>U6MMZ1_9EIME</name>
<dbReference type="OrthoDB" id="10533050at2759"/>
<evidence type="ECO:0000313" key="3">
    <source>
        <dbReference type="Proteomes" id="UP000030754"/>
    </source>
</evidence>
<sequence>MMHPSSPPVQRRHRRQKQQQEQLMQSCDGKLTGFSPKRRRASFSRSSVCEESDLTGEGLPQQEQQHQEQQHFRLPEDEQQETQQRQQQQQRPHDKQELDLQRRQKNWQQDPPKHSMRSTEGRDDSSAAATMISDPAGPNDSSNRTSSGESCNGSSCSCNGERSCSSSCSSCSSRNVPEVCINSVVLLAIASHAARLQVWQEEQRQQQQHQQQKSSQHEKVIGLLLGPRRDTANFKALSVTESAELPPSLLQRDSESSGSSAMIEEAVLLRQALDRTLLPLGLYLAQNACTQEQLSPELTSLLTQTEWARDGPLLLFFRPSAQSSTGLHRPPAQCFRCLCRSTSNKCSWSDSSSNIICTKSSGERELQLTPVHLRVQTSLMAKLAAEAVLKKTDKIGVLMETKKHTTETAAAAAPVRLQQQIDAFECCRRSVEHLIQYLEDVKSGACKPHPALMREALGVCKRLCRPEAPAAVVADDTAAAAAAAIASAAADDKYFAALEVPGGANSRLRSSSRIMSSVRTVRALQDLLQQLLPLSTWSPLRQQEQFDQGQQPAQRKQQLPSSQQQQAQQLQQQRGVARFDLNCLGALKQKETEIAAMAVLGKATMGIAAAHAAAAEVGLRVPICSVV</sequence>
<dbReference type="AlphaFoldDB" id="U6MMZ1"/>
<feature type="compositionally biased region" description="Basic and acidic residues" evidence="1">
    <location>
        <begin position="65"/>
        <end position="76"/>
    </location>
</feature>
<organism evidence="2 3">
    <name type="scientific">Eimeria necatrix</name>
    <dbReference type="NCBI Taxonomy" id="51315"/>
    <lineage>
        <taxon>Eukaryota</taxon>
        <taxon>Sar</taxon>
        <taxon>Alveolata</taxon>
        <taxon>Apicomplexa</taxon>
        <taxon>Conoidasida</taxon>
        <taxon>Coccidia</taxon>
        <taxon>Eucoccidiorida</taxon>
        <taxon>Eimeriorina</taxon>
        <taxon>Eimeriidae</taxon>
        <taxon>Eimeria</taxon>
    </lineage>
</organism>
<reference evidence="2" key="2">
    <citation type="submission" date="2013-10" db="EMBL/GenBank/DDBJ databases">
        <authorList>
            <person name="Aslett M."/>
        </authorList>
    </citation>
    <scope>NUCLEOTIDE SEQUENCE [LARGE SCALE GENOMIC DNA]</scope>
    <source>
        <strain evidence="2">Houghton</strain>
    </source>
</reference>
<dbReference type="VEuPathDB" id="ToxoDB:ENH_00004870"/>
<feature type="compositionally biased region" description="Low complexity" evidence="1">
    <location>
        <begin position="146"/>
        <end position="155"/>
    </location>
</feature>
<feature type="compositionally biased region" description="Basic and acidic residues" evidence="1">
    <location>
        <begin position="91"/>
        <end position="102"/>
    </location>
</feature>
<evidence type="ECO:0000313" key="2">
    <source>
        <dbReference type="EMBL" id="CDJ65401.1"/>
    </source>
</evidence>
<dbReference type="RefSeq" id="XP_013433868.1">
    <property type="nucleotide sequence ID" value="XM_013578414.1"/>
</dbReference>
<dbReference type="Gene3D" id="3.40.140.10">
    <property type="entry name" value="Cytidine Deaminase, domain 2"/>
    <property type="match status" value="1"/>
</dbReference>
<reference evidence="2" key="1">
    <citation type="submission" date="2013-10" db="EMBL/GenBank/DDBJ databases">
        <title>Genomic analysis of the causative agents of coccidiosis in chickens.</title>
        <authorList>
            <person name="Reid A.J."/>
            <person name="Blake D."/>
            <person name="Billington K."/>
            <person name="Browne H."/>
            <person name="Dunn M."/>
            <person name="Hung S."/>
            <person name="Kawahara F."/>
            <person name="Miranda-Saavedra D."/>
            <person name="Mourier T."/>
            <person name="Nagra H."/>
            <person name="Otto T.D."/>
            <person name="Rawlings N."/>
            <person name="Sanchez A."/>
            <person name="Sanders M."/>
            <person name="Subramaniam C."/>
            <person name="Tay Y."/>
            <person name="Dear P."/>
            <person name="Doerig C."/>
            <person name="Gruber A."/>
            <person name="Parkinson J."/>
            <person name="Shirley M."/>
            <person name="Wan K.L."/>
            <person name="Berriman M."/>
            <person name="Tomley F."/>
            <person name="Pain A."/>
        </authorList>
    </citation>
    <scope>NUCLEOTIDE SEQUENCE [LARGE SCALE GENOMIC DNA]</scope>
    <source>
        <strain evidence="2">Houghton</strain>
    </source>
</reference>
<feature type="compositionally biased region" description="Low complexity" evidence="1">
    <location>
        <begin position="553"/>
        <end position="570"/>
    </location>
</feature>
<protein>
    <submittedName>
        <fullName evidence="2">Uncharacterized protein</fullName>
    </submittedName>
</protein>
<proteinExistence type="predicted"/>
<feature type="region of interest" description="Disordered" evidence="1">
    <location>
        <begin position="542"/>
        <end position="570"/>
    </location>
</feature>
<dbReference type="Proteomes" id="UP000030754">
    <property type="component" value="Unassembled WGS sequence"/>
</dbReference>
<dbReference type="GeneID" id="25470678"/>
<accession>U6MMZ1</accession>
<dbReference type="EMBL" id="HG723147">
    <property type="protein sequence ID" value="CDJ65401.1"/>
    <property type="molecule type" value="Genomic_DNA"/>
</dbReference>
<feature type="compositionally biased region" description="Polar residues" evidence="1">
    <location>
        <begin position="542"/>
        <end position="552"/>
    </location>
</feature>
<gene>
    <name evidence="2" type="ORF">ENH_00004870</name>
</gene>